<organism evidence="1 2">
    <name type="scientific">Candidatus Kaiserbacteria bacterium GW2011_GWA2_52_12</name>
    <dbReference type="NCBI Taxonomy" id="1618671"/>
    <lineage>
        <taxon>Bacteria</taxon>
        <taxon>Candidatus Kaiseribacteriota</taxon>
    </lineage>
</organism>
<evidence type="ECO:0008006" key="3">
    <source>
        <dbReference type="Google" id="ProtNLM"/>
    </source>
</evidence>
<dbReference type="SUPFAM" id="SSF52096">
    <property type="entry name" value="ClpP/crotonase"/>
    <property type="match status" value="1"/>
</dbReference>
<comment type="caution">
    <text evidence="1">The sequence shown here is derived from an EMBL/GenBank/DDBJ whole genome shotgun (WGS) entry which is preliminary data.</text>
</comment>
<dbReference type="Gene3D" id="3.90.226.10">
    <property type="entry name" value="2-enoyl-CoA Hydratase, Chain A, domain 1"/>
    <property type="match status" value="1"/>
</dbReference>
<dbReference type="GO" id="GO:0016020">
    <property type="term" value="C:membrane"/>
    <property type="evidence" value="ECO:0007669"/>
    <property type="project" value="InterPro"/>
</dbReference>
<dbReference type="InterPro" id="IPR002825">
    <property type="entry name" value="Pept_S49_ser-pept_pro"/>
</dbReference>
<proteinExistence type="predicted"/>
<dbReference type="Pfam" id="PF01972">
    <property type="entry name" value="SDH_protease"/>
    <property type="match status" value="1"/>
</dbReference>
<dbReference type="InterPro" id="IPR029045">
    <property type="entry name" value="ClpP/crotonase-like_dom_sf"/>
</dbReference>
<accession>A0A0G1WWM2</accession>
<evidence type="ECO:0000313" key="1">
    <source>
        <dbReference type="EMBL" id="KKW23111.1"/>
    </source>
</evidence>
<dbReference type="PANTHER" id="PTHR35984:SF1">
    <property type="entry name" value="PERIPLASMIC SERINE PROTEASE"/>
    <property type="match status" value="1"/>
</dbReference>
<dbReference type="EMBL" id="LCQW01000028">
    <property type="protein sequence ID" value="KKW23111.1"/>
    <property type="molecule type" value="Genomic_DNA"/>
</dbReference>
<dbReference type="AlphaFoldDB" id="A0A0G1WWM2"/>
<dbReference type="STRING" id="1618671.UY67_C0028G0001"/>
<dbReference type="Proteomes" id="UP000034273">
    <property type="component" value="Unassembled WGS sequence"/>
</dbReference>
<gene>
    <name evidence="1" type="ORF">UY67_C0028G0001</name>
</gene>
<sequence length="136" mass="15245">MNDRQQIIKEIEDLRGSRVITYVTSDRPGITSMIDPTDLREIFDHIKDIPKDTKIDLYIYSRGGNSVTAWALANLIREHTKDFNVLVPYRAHSCATAIAIGSNEIIMGRMGELGPIDPTLSAIVYNRRGKIDSVLS</sequence>
<protein>
    <recommendedName>
        <fullName evidence="3">Serine protease</fullName>
    </recommendedName>
</protein>
<reference evidence="1 2" key="1">
    <citation type="journal article" date="2015" name="Nature">
        <title>rRNA introns, odd ribosomes, and small enigmatic genomes across a large radiation of phyla.</title>
        <authorList>
            <person name="Brown C.T."/>
            <person name="Hug L.A."/>
            <person name="Thomas B.C."/>
            <person name="Sharon I."/>
            <person name="Castelle C.J."/>
            <person name="Singh A."/>
            <person name="Wilkins M.J."/>
            <person name="Williams K.H."/>
            <person name="Banfield J.F."/>
        </authorList>
    </citation>
    <scope>NUCLEOTIDE SEQUENCE [LARGE SCALE GENOMIC DNA]</scope>
</reference>
<evidence type="ECO:0000313" key="2">
    <source>
        <dbReference type="Proteomes" id="UP000034273"/>
    </source>
</evidence>
<name>A0A0G1WWM2_9BACT</name>
<dbReference type="PANTHER" id="PTHR35984">
    <property type="entry name" value="PERIPLASMIC SERINE PROTEASE"/>
    <property type="match status" value="1"/>
</dbReference>